<name>A0A078ITC1_BRANA</name>
<proteinExistence type="predicted"/>
<dbReference type="EMBL" id="LK033116">
    <property type="protein sequence ID" value="CDY52674.1"/>
    <property type="molecule type" value="Genomic_DNA"/>
</dbReference>
<reference evidence="2" key="2">
    <citation type="submission" date="2014-06" db="EMBL/GenBank/DDBJ databases">
        <authorList>
            <person name="Genoscope - CEA"/>
        </authorList>
    </citation>
    <scope>NUCLEOTIDE SEQUENCE</scope>
</reference>
<dbReference type="EMBL" id="HG994373">
    <property type="protein sequence ID" value="CAF1723441.1"/>
    <property type="molecule type" value="Genomic_DNA"/>
</dbReference>
<dbReference type="Proteomes" id="UP000028999">
    <property type="component" value="Unassembled WGS sequence"/>
</dbReference>
<dbReference type="PaxDb" id="3708-A0A078ITC1"/>
<organism evidence="2 3">
    <name type="scientific">Brassica napus</name>
    <name type="common">Rape</name>
    <dbReference type="NCBI Taxonomy" id="3708"/>
    <lineage>
        <taxon>Eukaryota</taxon>
        <taxon>Viridiplantae</taxon>
        <taxon>Streptophyta</taxon>
        <taxon>Embryophyta</taxon>
        <taxon>Tracheophyta</taxon>
        <taxon>Spermatophyta</taxon>
        <taxon>Magnoliopsida</taxon>
        <taxon>eudicotyledons</taxon>
        <taxon>Gunneridae</taxon>
        <taxon>Pentapetalae</taxon>
        <taxon>rosids</taxon>
        <taxon>malvids</taxon>
        <taxon>Brassicales</taxon>
        <taxon>Brassicaceae</taxon>
        <taxon>Brassiceae</taxon>
        <taxon>Brassica</taxon>
    </lineage>
</organism>
<reference evidence="1" key="3">
    <citation type="submission" date="2021-01" db="EMBL/GenBank/DDBJ databases">
        <authorList>
            <consortium name="Genoscope - CEA"/>
            <person name="William W."/>
        </authorList>
    </citation>
    <scope>NUCLEOTIDE SEQUENCE</scope>
</reference>
<keyword evidence="3" id="KW-1185">Reference proteome</keyword>
<gene>
    <name evidence="2" type="primary">BnaC09g51370D</name>
    <name evidence="1" type="ORF">DARMORV10_C09P20420.1</name>
    <name evidence="2" type="ORF">GSBRNA2T00007570001</name>
</gene>
<protein>
    <submittedName>
        <fullName evidence="1">(rape) hypothetical protein</fullName>
    </submittedName>
    <submittedName>
        <fullName evidence="2">BnaC09g51370D protein</fullName>
    </submittedName>
</protein>
<dbReference type="Proteomes" id="UP001295469">
    <property type="component" value="Chromosome C09"/>
</dbReference>
<evidence type="ECO:0000313" key="1">
    <source>
        <dbReference type="EMBL" id="CAF1723441.1"/>
    </source>
</evidence>
<dbReference type="Gramene" id="CDY52674">
    <property type="protein sequence ID" value="CDY52674"/>
    <property type="gene ID" value="GSBRNA2T00007570001"/>
</dbReference>
<dbReference type="AlphaFoldDB" id="A0A078ITC1"/>
<accession>A0A078ITC1</accession>
<evidence type="ECO:0000313" key="3">
    <source>
        <dbReference type="Proteomes" id="UP000028999"/>
    </source>
</evidence>
<reference evidence="2 3" key="1">
    <citation type="journal article" date="2014" name="Science">
        <title>Plant genetics. Early allopolyploid evolution in the post-Neolithic Brassica napus oilseed genome.</title>
        <authorList>
            <person name="Chalhoub B."/>
            <person name="Denoeud F."/>
            <person name="Liu S."/>
            <person name="Parkin I.A."/>
            <person name="Tang H."/>
            <person name="Wang X."/>
            <person name="Chiquet J."/>
            <person name="Belcram H."/>
            <person name="Tong C."/>
            <person name="Samans B."/>
            <person name="Correa M."/>
            <person name="Da Silva C."/>
            <person name="Just J."/>
            <person name="Falentin C."/>
            <person name="Koh C.S."/>
            <person name="Le Clainche I."/>
            <person name="Bernard M."/>
            <person name="Bento P."/>
            <person name="Noel B."/>
            <person name="Labadie K."/>
            <person name="Alberti A."/>
            <person name="Charles M."/>
            <person name="Arnaud D."/>
            <person name="Guo H."/>
            <person name="Daviaud C."/>
            <person name="Alamery S."/>
            <person name="Jabbari K."/>
            <person name="Zhao M."/>
            <person name="Edger P.P."/>
            <person name="Chelaifa H."/>
            <person name="Tack D."/>
            <person name="Lassalle G."/>
            <person name="Mestiri I."/>
            <person name="Schnel N."/>
            <person name="Le Paslier M.C."/>
            <person name="Fan G."/>
            <person name="Renault V."/>
            <person name="Bayer P.E."/>
            <person name="Golicz A.A."/>
            <person name="Manoli S."/>
            <person name="Lee T.H."/>
            <person name="Thi V.H."/>
            <person name="Chalabi S."/>
            <person name="Hu Q."/>
            <person name="Fan C."/>
            <person name="Tollenaere R."/>
            <person name="Lu Y."/>
            <person name="Battail C."/>
            <person name="Shen J."/>
            <person name="Sidebottom C.H."/>
            <person name="Wang X."/>
            <person name="Canaguier A."/>
            <person name="Chauveau A."/>
            <person name="Berard A."/>
            <person name="Deniot G."/>
            <person name="Guan M."/>
            <person name="Liu Z."/>
            <person name="Sun F."/>
            <person name="Lim Y.P."/>
            <person name="Lyons E."/>
            <person name="Town C.D."/>
            <person name="Bancroft I."/>
            <person name="Wang X."/>
            <person name="Meng J."/>
            <person name="Ma J."/>
            <person name="Pires J.C."/>
            <person name="King G.J."/>
            <person name="Brunel D."/>
            <person name="Delourme R."/>
            <person name="Renard M."/>
            <person name="Aury J.M."/>
            <person name="Adams K.L."/>
            <person name="Batley J."/>
            <person name="Snowdon R.J."/>
            <person name="Tost J."/>
            <person name="Edwards D."/>
            <person name="Zhou Y."/>
            <person name="Hua W."/>
            <person name="Sharpe A.G."/>
            <person name="Paterson A.H."/>
            <person name="Guan C."/>
            <person name="Wincker P."/>
        </authorList>
    </citation>
    <scope>NUCLEOTIDE SEQUENCE [LARGE SCALE GENOMIC DNA]</scope>
    <source>
        <strain evidence="3">cv. Darmor-bzh</strain>
    </source>
</reference>
<sequence length="41" mass="4761">MRSGFGNVSFESPVQIFPLLYKLRFSCQLVLLENKPLFLDL</sequence>
<evidence type="ECO:0000313" key="2">
    <source>
        <dbReference type="EMBL" id="CDY52674.1"/>
    </source>
</evidence>